<dbReference type="AlphaFoldDB" id="A0A2U3I6A9"/>
<organism evidence="1 2">
    <name type="scientific">Caballeronia novacaledonica</name>
    <dbReference type="NCBI Taxonomy" id="1544861"/>
    <lineage>
        <taxon>Bacteria</taxon>
        <taxon>Pseudomonadati</taxon>
        <taxon>Pseudomonadota</taxon>
        <taxon>Betaproteobacteria</taxon>
        <taxon>Burkholderiales</taxon>
        <taxon>Burkholderiaceae</taxon>
        <taxon>Caballeronia</taxon>
    </lineage>
</organism>
<keyword evidence="2" id="KW-1185">Reference proteome</keyword>
<evidence type="ECO:0000313" key="2">
    <source>
        <dbReference type="Proteomes" id="UP000238169"/>
    </source>
</evidence>
<dbReference type="Proteomes" id="UP000238169">
    <property type="component" value="Unassembled WGS sequence"/>
</dbReference>
<reference evidence="2" key="1">
    <citation type="submission" date="2018-01" db="EMBL/GenBank/DDBJ databases">
        <authorList>
            <person name="Peeters C."/>
        </authorList>
    </citation>
    <scope>NUCLEOTIDE SEQUENCE [LARGE SCALE GENOMIC DNA]</scope>
</reference>
<dbReference type="EMBL" id="OGTP01000008">
    <property type="protein sequence ID" value="SPB15637.1"/>
    <property type="molecule type" value="Genomic_DNA"/>
</dbReference>
<accession>A0A2U3I6A9</accession>
<proteinExistence type="predicted"/>
<evidence type="ECO:0000313" key="1">
    <source>
        <dbReference type="EMBL" id="SPB15637.1"/>
    </source>
</evidence>
<sequence length="37" mass="3805">MNRETMFLCAAALAVCTHTPTTPSAARSKAQPTGKAA</sequence>
<gene>
    <name evidence="1" type="ORF">NOV72_02857</name>
</gene>
<name>A0A2U3I6A9_9BURK</name>
<protein>
    <submittedName>
        <fullName evidence="1">Uncharacterized protein</fullName>
    </submittedName>
</protein>